<evidence type="ECO:0000313" key="3">
    <source>
        <dbReference type="Proteomes" id="UP000649617"/>
    </source>
</evidence>
<comment type="caution">
    <text evidence="2">The sequence shown here is derived from an EMBL/GenBank/DDBJ whole genome shotgun (WGS) entry which is preliminary data.</text>
</comment>
<feature type="compositionally biased region" description="Basic and acidic residues" evidence="1">
    <location>
        <begin position="272"/>
        <end position="283"/>
    </location>
</feature>
<feature type="non-terminal residue" evidence="2">
    <location>
        <position position="1"/>
    </location>
</feature>
<keyword evidence="3" id="KW-1185">Reference proteome</keyword>
<organism evidence="2 3">
    <name type="scientific">Symbiodinium pilosum</name>
    <name type="common">Dinoflagellate</name>
    <dbReference type="NCBI Taxonomy" id="2952"/>
    <lineage>
        <taxon>Eukaryota</taxon>
        <taxon>Sar</taxon>
        <taxon>Alveolata</taxon>
        <taxon>Dinophyceae</taxon>
        <taxon>Suessiales</taxon>
        <taxon>Symbiodiniaceae</taxon>
        <taxon>Symbiodinium</taxon>
    </lineage>
</organism>
<dbReference type="Proteomes" id="UP000649617">
    <property type="component" value="Unassembled WGS sequence"/>
</dbReference>
<feature type="compositionally biased region" description="Acidic residues" evidence="1">
    <location>
        <begin position="315"/>
        <end position="333"/>
    </location>
</feature>
<dbReference type="EMBL" id="CAJNIZ010013605">
    <property type="protein sequence ID" value="CAE7351676.1"/>
    <property type="molecule type" value="Genomic_DNA"/>
</dbReference>
<evidence type="ECO:0000313" key="2">
    <source>
        <dbReference type="EMBL" id="CAE7351676.1"/>
    </source>
</evidence>
<name>A0A812P9Y1_SYMPI</name>
<proteinExistence type="predicted"/>
<dbReference type="AlphaFoldDB" id="A0A812P9Y1"/>
<protein>
    <submittedName>
        <fullName evidence="2">Uncharacterized protein</fullName>
    </submittedName>
</protein>
<feature type="compositionally biased region" description="Basic residues" evidence="1">
    <location>
        <begin position="292"/>
        <end position="305"/>
    </location>
</feature>
<accession>A0A812P9Y1</accession>
<gene>
    <name evidence="2" type="ORF">SPIL2461_LOCUS8350</name>
</gene>
<feature type="region of interest" description="Disordered" evidence="1">
    <location>
        <begin position="227"/>
        <end position="333"/>
    </location>
</feature>
<evidence type="ECO:0000256" key="1">
    <source>
        <dbReference type="SAM" id="MobiDB-lite"/>
    </source>
</evidence>
<reference evidence="2" key="1">
    <citation type="submission" date="2021-02" db="EMBL/GenBank/DDBJ databases">
        <authorList>
            <person name="Dougan E. K."/>
            <person name="Rhodes N."/>
            <person name="Thang M."/>
            <person name="Chan C."/>
        </authorList>
    </citation>
    <scope>NUCLEOTIDE SEQUENCE</scope>
</reference>
<feature type="compositionally biased region" description="Basic and acidic residues" evidence="1">
    <location>
        <begin position="227"/>
        <end position="241"/>
    </location>
</feature>
<sequence>MAAGSGSRGKSGLVCGICMKDTPWPTNNDGHPTGGGCLECKTLTTRLFPGKTFEQVVVLVGQNSDEGRSVASQIKGGRKILSGLKEAAPDAAPFFRPASDSGTMVYWDVGLLTDEDAKTLFNGLTPKELGLREVKVSTERDLEPKKMWAIGLKGMPDAVNLSIRKLRTFYKATVYWDTQWLSRDEQLSKEQAAATWQWQHGKEKESQAVKSRRGLVDFEECLQLTEKDEHEREQVMEREAAARNSEQGSEDGCSDKETSDQEDQDGYGGRLKAPEKVADPSKEAEEDDPRAKSAKKPKGKAKSGGKKQQPSVEEVAADEEEDQPMSDMDEGEVDVEMEDVAKTHKRNTGKATTVFHALVVSVFLRGEGQAQVVTG</sequence>